<reference evidence="2" key="1">
    <citation type="journal article" date="2017" name="Genome Biol. Evol.">
        <title>The complete genome sequence of the phytopathogenic fungus Sclerotinia sclerotiorum reveals insights into the genome architecture of broad host range pathogens.</title>
        <authorList>
            <person name="Derbyshire M."/>
            <person name="Denton-Giles M."/>
            <person name="Hegedus D."/>
            <person name="Seifbarghy S."/>
            <person name="Rollins J."/>
            <person name="van Kan J."/>
            <person name="Seidl M.F."/>
            <person name="Faino L."/>
            <person name="Mbengue M."/>
            <person name="Navaud O."/>
            <person name="Raffaele S."/>
            <person name="Hammond-Kosack K."/>
            <person name="Heard S."/>
            <person name="Oliver R."/>
        </authorList>
    </citation>
    <scope>NUCLEOTIDE SEQUENCE [LARGE SCALE GENOMIC DNA]</scope>
    <source>
        <strain evidence="2">ATCC 18683 / 1980 / Ss-1</strain>
    </source>
</reference>
<dbReference type="InterPro" id="IPR053178">
    <property type="entry name" value="Osmoadaptation_assoc"/>
</dbReference>
<dbReference type="OrthoDB" id="5126878at2759"/>
<protein>
    <recommendedName>
        <fullName evidence="3">C6 finger domain protein</fullName>
    </recommendedName>
</protein>
<sequence length="324" mass="37381">MWRAKPHWNTKPLPPNPVIAPSIFSPTSYELMLAKFGFDILELSTLATLRVGRATRRTLCKSPEIIVHQMRTQKQWSFLSFIPSRYGHSPCLSAAVDCVVARARQIISSPHNTKFWEPLVLAHYITVIETLKRALDSPKTRYKPEVLCATEILALYELLEPSGEAAWIRHSAGAAHLILLRRPESYTTDFERALFMGHTGPIMTEALLNGKRCFLEQNAWQNLLMSVICKEKYYTVSDCSEIVVLLIMAKSKIPGTFWDMTQLLCRQEEPSLEYVVRIQKWCRELRQRFVDWKCKYEALIREVGDVGEGTMEFDRRVKAYATFF</sequence>
<dbReference type="PANTHER" id="PTHR38111:SF6">
    <property type="entry name" value="FINGER DOMAIN PROTEIN, PUTATIVE (AFU_ORTHOLOGUE AFUA_8G01940)-RELATED"/>
    <property type="match status" value="1"/>
</dbReference>
<dbReference type="VEuPathDB" id="FungiDB:sscle_05g045230"/>
<evidence type="ECO:0000313" key="1">
    <source>
        <dbReference type="EMBL" id="APA09753.1"/>
    </source>
</evidence>
<dbReference type="PANTHER" id="PTHR38111">
    <property type="entry name" value="ZN(2)-C6 FUNGAL-TYPE DOMAIN-CONTAINING PROTEIN-RELATED"/>
    <property type="match status" value="1"/>
</dbReference>
<dbReference type="Pfam" id="PF11951">
    <property type="entry name" value="Fungal_trans_2"/>
    <property type="match status" value="1"/>
</dbReference>
<dbReference type="AlphaFoldDB" id="A0A1D9Q5A0"/>
<evidence type="ECO:0008006" key="3">
    <source>
        <dbReference type="Google" id="ProtNLM"/>
    </source>
</evidence>
<dbReference type="EMBL" id="CP017818">
    <property type="protein sequence ID" value="APA09753.1"/>
    <property type="molecule type" value="Genomic_DNA"/>
</dbReference>
<evidence type="ECO:0000313" key="2">
    <source>
        <dbReference type="Proteomes" id="UP000177798"/>
    </source>
</evidence>
<organism evidence="1 2">
    <name type="scientific">Sclerotinia sclerotiorum (strain ATCC 18683 / 1980 / Ss-1)</name>
    <name type="common">White mold</name>
    <name type="synonym">Whetzelinia sclerotiorum</name>
    <dbReference type="NCBI Taxonomy" id="665079"/>
    <lineage>
        <taxon>Eukaryota</taxon>
        <taxon>Fungi</taxon>
        <taxon>Dikarya</taxon>
        <taxon>Ascomycota</taxon>
        <taxon>Pezizomycotina</taxon>
        <taxon>Leotiomycetes</taxon>
        <taxon>Helotiales</taxon>
        <taxon>Sclerotiniaceae</taxon>
        <taxon>Sclerotinia</taxon>
    </lineage>
</organism>
<gene>
    <name evidence="1" type="ORF">sscle_05g045230</name>
</gene>
<proteinExistence type="predicted"/>
<dbReference type="Proteomes" id="UP000177798">
    <property type="component" value="Chromosome 5"/>
</dbReference>
<dbReference type="InterPro" id="IPR021858">
    <property type="entry name" value="Fun_TF"/>
</dbReference>
<accession>A0A1D9Q5A0</accession>
<name>A0A1D9Q5A0_SCLS1</name>